<keyword evidence="8 10" id="KW-0320">Glycogen biosynthesis</keyword>
<evidence type="ECO:0000256" key="10">
    <source>
        <dbReference type="HAMAP-Rule" id="MF_00685"/>
    </source>
</evidence>
<evidence type="ECO:0000256" key="5">
    <source>
        <dbReference type="ARBA" id="ARBA00022600"/>
    </source>
</evidence>
<dbReference type="InterPro" id="IPR006047">
    <property type="entry name" value="GH13_cat_dom"/>
</dbReference>
<dbReference type="SUPFAM" id="SSF51011">
    <property type="entry name" value="Glycosyl hydrolase domain"/>
    <property type="match status" value="1"/>
</dbReference>
<feature type="active site" description="Proton donor" evidence="10">
    <location>
        <position position="473"/>
    </location>
</feature>
<feature type="domain" description="Glycosyl hydrolase family 13 catalytic" evidence="11">
    <location>
        <begin position="263"/>
        <end position="611"/>
    </location>
</feature>
<dbReference type="GO" id="GO:0003844">
    <property type="term" value="F:1,4-alpha-glucan branching enzyme activity"/>
    <property type="evidence" value="ECO:0007669"/>
    <property type="project" value="UniProtKB-EC"/>
</dbReference>
<dbReference type="Pfam" id="PF02922">
    <property type="entry name" value="CBM_48"/>
    <property type="match status" value="1"/>
</dbReference>
<dbReference type="InterPro" id="IPR004193">
    <property type="entry name" value="Glyco_hydro_13_N"/>
</dbReference>
<evidence type="ECO:0000313" key="13">
    <source>
        <dbReference type="Proteomes" id="UP001164020"/>
    </source>
</evidence>
<dbReference type="CDD" id="cd11322">
    <property type="entry name" value="AmyAc_Glg_BE"/>
    <property type="match status" value="1"/>
</dbReference>
<organism evidence="12 13">
    <name type="scientific">Jiella pelagia</name>
    <dbReference type="NCBI Taxonomy" id="2986949"/>
    <lineage>
        <taxon>Bacteria</taxon>
        <taxon>Pseudomonadati</taxon>
        <taxon>Pseudomonadota</taxon>
        <taxon>Alphaproteobacteria</taxon>
        <taxon>Hyphomicrobiales</taxon>
        <taxon>Aurantimonadaceae</taxon>
        <taxon>Jiella</taxon>
    </lineage>
</organism>
<reference evidence="12" key="1">
    <citation type="submission" date="2022-12" db="EMBL/GenBank/DDBJ databases">
        <title>Jiella pelagia sp. nov., isolated from phosphonate enriched culture of Northwest Pacific surface seawater.</title>
        <authorList>
            <person name="Shin D.Y."/>
            <person name="Hwang C.Y."/>
        </authorList>
    </citation>
    <scope>NUCLEOTIDE SEQUENCE</scope>
    <source>
        <strain evidence="12">HL-NP1</strain>
    </source>
</reference>
<dbReference type="NCBIfam" id="NF003811">
    <property type="entry name" value="PRK05402.1"/>
    <property type="match status" value="1"/>
</dbReference>
<evidence type="ECO:0000256" key="6">
    <source>
        <dbReference type="ARBA" id="ARBA00022676"/>
    </source>
</evidence>
<dbReference type="HAMAP" id="MF_00685">
    <property type="entry name" value="GlgB"/>
    <property type="match status" value="1"/>
</dbReference>
<evidence type="ECO:0000256" key="1">
    <source>
        <dbReference type="ARBA" id="ARBA00000826"/>
    </source>
</evidence>
<evidence type="ECO:0000259" key="11">
    <source>
        <dbReference type="SMART" id="SM00642"/>
    </source>
</evidence>
<gene>
    <name evidence="10 12" type="primary">glgB</name>
    <name evidence="12" type="ORF">OH818_15365</name>
</gene>
<dbReference type="InterPro" id="IPR044143">
    <property type="entry name" value="GlgB_N_E_set_prok"/>
</dbReference>
<dbReference type="NCBIfam" id="TIGR01515">
    <property type="entry name" value="branching_enzym"/>
    <property type="match status" value="1"/>
</dbReference>
<evidence type="ECO:0000256" key="9">
    <source>
        <dbReference type="ARBA" id="ARBA00023277"/>
    </source>
</evidence>
<evidence type="ECO:0000256" key="4">
    <source>
        <dbReference type="ARBA" id="ARBA00009000"/>
    </source>
</evidence>
<keyword evidence="6 10" id="KW-0328">Glycosyltransferase</keyword>
<evidence type="ECO:0000256" key="3">
    <source>
        <dbReference type="ARBA" id="ARBA00004964"/>
    </source>
</evidence>
<comment type="function">
    <text evidence="2 10">Catalyzes the formation of the alpha-1,6-glucosidic linkages in glycogen by scission of a 1,4-alpha-linked oligosaccharide from growing alpha-1,4-glucan chains and the subsequent attachment of the oligosaccharide to the alpha-1,6 position.</text>
</comment>
<sequence length="745" mass="83571">MTPTPTTTPAGIEHRPEEHQAFEIGRGVHGDPFSILGRFGVEGGAIVRVYRPGAHSATVIDGAGKELAALEPFGPEGFFSGFAAGLDATSPYRMRYSHGGGAGWDEEDPYRFGPILGDQDVYLIAEGSHYRLYEKLGAHPTTMDGTPGVAFAVWAPNARRVSVVGHFNSWDGRRTVMRKRHECGVWELFVPHLGRGEVYKFEVIGADGNIQPLKADPVGFVQETAPSTASVVDGLVEHEWQDGDFRAQSAEWQSREAPISIYEVHLGSWRRGKDDSILDYDDLAGELVAYVKDMGFTHVEFLPVSEHPFYGSWGYQPIGLFAPSSRWGSPEAFARLVDALHQAGIGVLLDWVPGHFPTDVHGLVRFDGTAIYEHPDPRRGFHRDWNTLIYDYGRPEVKNFLVANGMYWLDQFHIDGLRVDAVASMLYLDYSRNQGEWEPNIHGGRENLEAIAFLKDANERVGEYFPKATTHAEESTAFPDVSRPTYAGGLGFHFKWNMGWMHDTLHYMQEDPVNRRYHHHHMTFGMVYAYSENFVLPLSHDEVVYGKGSLLGKMPGDEWQKFANLRAYYGFMWSHPGKKLLFMGCEFGQSAEWNHDQSLDWHLLEQPNHAGVQRLVRDLNTLYREIPALHQLDCDAAGFEWVDTANVEESVIAFLRKDREGRQVLIISNFTPIPRHGYRVGVSKPGTWTERLNTDAEIYGGSNVGNMGGKIAEEESVHGRPYSISLTLPPLATVVMVHEGGAEQE</sequence>
<dbReference type="Gene3D" id="3.20.20.80">
    <property type="entry name" value="Glycosidases"/>
    <property type="match status" value="1"/>
</dbReference>
<dbReference type="Proteomes" id="UP001164020">
    <property type="component" value="Chromosome"/>
</dbReference>
<comment type="catalytic activity">
    <reaction evidence="1 10">
        <text>Transfers a segment of a (1-&gt;4)-alpha-D-glucan chain to a primary hydroxy group in a similar glucan chain.</text>
        <dbReference type="EC" id="2.4.1.18"/>
    </reaction>
</comment>
<dbReference type="CDD" id="cd02855">
    <property type="entry name" value="E_set_GBE_prok_N"/>
    <property type="match status" value="1"/>
</dbReference>
<comment type="subunit">
    <text evidence="10">Monomer.</text>
</comment>
<evidence type="ECO:0000256" key="2">
    <source>
        <dbReference type="ARBA" id="ARBA00002953"/>
    </source>
</evidence>
<evidence type="ECO:0000256" key="8">
    <source>
        <dbReference type="ARBA" id="ARBA00023056"/>
    </source>
</evidence>
<dbReference type="InterPro" id="IPR013783">
    <property type="entry name" value="Ig-like_fold"/>
</dbReference>
<dbReference type="InterPro" id="IPR013780">
    <property type="entry name" value="Glyco_hydro_b"/>
</dbReference>
<dbReference type="EMBL" id="CP114029">
    <property type="protein sequence ID" value="WAP67011.1"/>
    <property type="molecule type" value="Genomic_DNA"/>
</dbReference>
<evidence type="ECO:0000256" key="7">
    <source>
        <dbReference type="ARBA" id="ARBA00022679"/>
    </source>
</evidence>
<dbReference type="PIRSF" id="PIRSF000463">
    <property type="entry name" value="GlgB"/>
    <property type="match status" value="1"/>
</dbReference>
<keyword evidence="13" id="KW-1185">Reference proteome</keyword>
<keyword evidence="5 10" id="KW-0321">Glycogen metabolism</keyword>
<dbReference type="Pfam" id="PF22019">
    <property type="entry name" value="GlgB_N"/>
    <property type="match status" value="1"/>
</dbReference>
<keyword evidence="9 10" id="KW-0119">Carbohydrate metabolism</keyword>
<dbReference type="InterPro" id="IPR006407">
    <property type="entry name" value="GlgB"/>
</dbReference>
<comment type="pathway">
    <text evidence="3 10">Glycan biosynthesis; glycogen biosynthesis.</text>
</comment>
<dbReference type="SUPFAM" id="SSF51445">
    <property type="entry name" value="(Trans)glycosidases"/>
    <property type="match status" value="1"/>
</dbReference>
<feature type="active site" description="Nucleophile" evidence="10">
    <location>
        <position position="420"/>
    </location>
</feature>
<protein>
    <recommendedName>
        <fullName evidence="10">1,4-alpha-glucan branching enzyme GlgB</fullName>
        <ecNumber evidence="10">2.4.1.18</ecNumber>
    </recommendedName>
    <alternativeName>
        <fullName evidence="10">1,4-alpha-D-glucan:1,4-alpha-D-glucan 6-glucosyl-transferase</fullName>
    </alternativeName>
    <alternativeName>
        <fullName evidence="10">Alpha-(1-&gt;4)-glucan branching enzyme</fullName>
    </alternativeName>
    <alternativeName>
        <fullName evidence="10">Glycogen branching enzyme</fullName>
        <shortName evidence="10">BE</shortName>
    </alternativeName>
</protein>
<dbReference type="Gene3D" id="2.60.40.10">
    <property type="entry name" value="Immunoglobulins"/>
    <property type="match status" value="1"/>
</dbReference>
<proteinExistence type="inferred from homology"/>
<name>A0ABY7BVS7_9HYPH</name>
<dbReference type="RefSeq" id="WP_268879460.1">
    <property type="nucleotide sequence ID" value="NZ_CP114029.1"/>
</dbReference>
<keyword evidence="7 10" id="KW-0808">Transferase</keyword>
<dbReference type="InterPro" id="IPR054169">
    <property type="entry name" value="GlgB_N"/>
</dbReference>
<dbReference type="PANTHER" id="PTHR43651">
    <property type="entry name" value="1,4-ALPHA-GLUCAN-BRANCHING ENZYME"/>
    <property type="match status" value="1"/>
</dbReference>
<evidence type="ECO:0000313" key="12">
    <source>
        <dbReference type="EMBL" id="WAP67011.1"/>
    </source>
</evidence>
<dbReference type="EC" id="2.4.1.18" evidence="10"/>
<dbReference type="Gene3D" id="2.60.40.1180">
    <property type="entry name" value="Golgi alpha-mannosidase II"/>
    <property type="match status" value="1"/>
</dbReference>
<accession>A0ABY7BVS7</accession>
<dbReference type="InterPro" id="IPR037439">
    <property type="entry name" value="Branching_enzy"/>
</dbReference>
<dbReference type="PANTHER" id="PTHR43651:SF3">
    <property type="entry name" value="1,4-ALPHA-GLUCAN-BRANCHING ENZYME"/>
    <property type="match status" value="1"/>
</dbReference>
<dbReference type="NCBIfam" id="NF008967">
    <property type="entry name" value="PRK12313.1"/>
    <property type="match status" value="1"/>
</dbReference>
<dbReference type="Pfam" id="PF02806">
    <property type="entry name" value="Alpha-amylase_C"/>
    <property type="match status" value="1"/>
</dbReference>
<dbReference type="SMART" id="SM00642">
    <property type="entry name" value="Aamy"/>
    <property type="match status" value="1"/>
</dbReference>
<dbReference type="SUPFAM" id="SSF81296">
    <property type="entry name" value="E set domains"/>
    <property type="match status" value="2"/>
</dbReference>
<dbReference type="InterPro" id="IPR014756">
    <property type="entry name" value="Ig_E-set"/>
</dbReference>
<dbReference type="InterPro" id="IPR006048">
    <property type="entry name" value="A-amylase/branching_C"/>
</dbReference>
<dbReference type="InterPro" id="IPR017853">
    <property type="entry name" value="GH"/>
</dbReference>
<comment type="similarity">
    <text evidence="4 10">Belongs to the glycosyl hydrolase 13 family. GlgB subfamily.</text>
</comment>